<accession>A0A7W7YHK4</accession>
<dbReference type="EMBL" id="JACHIF010000001">
    <property type="protein sequence ID" value="MBB5036338.1"/>
    <property type="molecule type" value="Genomic_DNA"/>
</dbReference>
<comment type="caution">
    <text evidence="1">The sequence shown here is derived from an EMBL/GenBank/DDBJ whole genome shotgun (WGS) entry which is preliminary data.</text>
</comment>
<dbReference type="InterPro" id="IPR020378">
    <property type="entry name" value="DUF4186"/>
</dbReference>
<dbReference type="Proteomes" id="UP000534294">
    <property type="component" value="Unassembled WGS sequence"/>
</dbReference>
<name>A0A7W7YHK4_9BACT</name>
<evidence type="ECO:0000313" key="2">
    <source>
        <dbReference type="Proteomes" id="UP000534294"/>
    </source>
</evidence>
<gene>
    <name evidence="1" type="ORF">HNQ64_000572</name>
</gene>
<protein>
    <submittedName>
        <fullName evidence="1">Uncharacterized protein</fullName>
    </submittedName>
</protein>
<reference evidence="1 2" key="1">
    <citation type="submission" date="2020-08" db="EMBL/GenBank/DDBJ databases">
        <title>Genomic Encyclopedia of Type Strains, Phase IV (KMG-IV): sequencing the most valuable type-strain genomes for metagenomic binning, comparative biology and taxonomic classification.</title>
        <authorList>
            <person name="Goeker M."/>
        </authorList>
    </citation>
    <scope>NUCLEOTIDE SEQUENCE [LARGE SCALE GENOMIC DNA]</scope>
    <source>
        <strain evidence="1 2">DSM 12251</strain>
    </source>
</reference>
<sequence length="105" mass="12425">MIGRQRLEKKVRLRLKKSIGLGHHFREGQQTPLLRDDDPIHYAQHATATCCRKCVFYWHGIPEERDLLQAELDYLEKVIWAYLNVKLPDLLDEENRVQSELDLSL</sequence>
<evidence type="ECO:0000313" key="1">
    <source>
        <dbReference type="EMBL" id="MBB5036338.1"/>
    </source>
</evidence>
<dbReference type="AlphaFoldDB" id="A0A7W7YHK4"/>
<organism evidence="1 2">
    <name type="scientific">Prosthecobacter dejongeii</name>
    <dbReference type="NCBI Taxonomy" id="48465"/>
    <lineage>
        <taxon>Bacteria</taxon>
        <taxon>Pseudomonadati</taxon>
        <taxon>Verrucomicrobiota</taxon>
        <taxon>Verrucomicrobiia</taxon>
        <taxon>Verrucomicrobiales</taxon>
        <taxon>Verrucomicrobiaceae</taxon>
        <taxon>Prosthecobacter</taxon>
    </lineage>
</organism>
<proteinExistence type="predicted"/>
<dbReference type="Pfam" id="PF13811">
    <property type="entry name" value="DUF4186"/>
    <property type="match status" value="1"/>
</dbReference>
<keyword evidence="2" id="KW-1185">Reference proteome</keyword>